<gene>
    <name evidence="3" type="primary">LOC140012629</name>
</gene>
<dbReference type="InterPro" id="IPR021109">
    <property type="entry name" value="Peptidase_aspartic_dom_sf"/>
</dbReference>
<dbReference type="InterPro" id="IPR036875">
    <property type="entry name" value="Znf_CCHC_sf"/>
</dbReference>
<dbReference type="Proteomes" id="UP001652660">
    <property type="component" value="Chromosome 8e"/>
</dbReference>
<dbReference type="Gene3D" id="4.10.60.10">
    <property type="entry name" value="Zinc finger, CCHC-type"/>
    <property type="match status" value="1"/>
</dbReference>
<keyword evidence="2" id="KW-1185">Reference proteome</keyword>
<dbReference type="RefSeq" id="XP_071917003.1">
    <property type="nucleotide sequence ID" value="XM_072060902.1"/>
</dbReference>
<dbReference type="Pfam" id="PF08284">
    <property type="entry name" value="RVP_2"/>
    <property type="match status" value="1"/>
</dbReference>
<dbReference type="PANTHER" id="PTHR15503">
    <property type="entry name" value="LDOC1 RELATED"/>
    <property type="match status" value="1"/>
</dbReference>
<proteinExistence type="predicted"/>
<accession>A0ABM4VBV2</accession>
<dbReference type="InterPro" id="IPR032567">
    <property type="entry name" value="RTL1-rel"/>
</dbReference>
<sequence>MGRGTGEVRTAETPRGVLSRGDHSGQGQVRGIPSSGQAVTPQISCGYYDKSNHLENDCWRKSKKCLYCGSAEHQLASCPSKPKVGGSTQRPEKSTSKQTSAGGSRPKVPVRVYALNYQQIPDTTEVVESTIPIFHCLAKVLIDSGTTHSFVNSNFISGIDVKPIKLPYDLKVRTPIGEQTLIAKLVYKDCEIWVGERKLMTDLMSLALKGYDVILEMDWLARYHAQLNCKTKTVELCIQERQP</sequence>
<evidence type="ECO:0000256" key="1">
    <source>
        <dbReference type="SAM" id="MobiDB-lite"/>
    </source>
</evidence>
<dbReference type="SUPFAM" id="SSF50630">
    <property type="entry name" value="Acid proteases"/>
    <property type="match status" value="1"/>
</dbReference>
<organism evidence="2 3">
    <name type="scientific">Coffea arabica</name>
    <name type="common">Arabian coffee</name>
    <dbReference type="NCBI Taxonomy" id="13443"/>
    <lineage>
        <taxon>Eukaryota</taxon>
        <taxon>Viridiplantae</taxon>
        <taxon>Streptophyta</taxon>
        <taxon>Embryophyta</taxon>
        <taxon>Tracheophyta</taxon>
        <taxon>Spermatophyta</taxon>
        <taxon>Magnoliopsida</taxon>
        <taxon>eudicotyledons</taxon>
        <taxon>Gunneridae</taxon>
        <taxon>Pentapetalae</taxon>
        <taxon>asterids</taxon>
        <taxon>lamiids</taxon>
        <taxon>Gentianales</taxon>
        <taxon>Rubiaceae</taxon>
        <taxon>Ixoroideae</taxon>
        <taxon>Gardenieae complex</taxon>
        <taxon>Bertiereae - Coffeeae clade</taxon>
        <taxon>Coffeeae</taxon>
        <taxon>Coffea</taxon>
    </lineage>
</organism>
<dbReference type="GeneID" id="140012629"/>
<dbReference type="CDD" id="cd00303">
    <property type="entry name" value="retropepsin_like"/>
    <property type="match status" value="1"/>
</dbReference>
<dbReference type="SUPFAM" id="SSF57756">
    <property type="entry name" value="Retrovirus zinc finger-like domains"/>
    <property type="match status" value="1"/>
</dbReference>
<evidence type="ECO:0000313" key="2">
    <source>
        <dbReference type="Proteomes" id="UP001652660"/>
    </source>
</evidence>
<protein>
    <submittedName>
        <fullName evidence="3">Uncharacterized protein</fullName>
    </submittedName>
</protein>
<feature type="region of interest" description="Disordered" evidence="1">
    <location>
        <begin position="1"/>
        <end position="39"/>
    </location>
</feature>
<dbReference type="PROSITE" id="PS00141">
    <property type="entry name" value="ASP_PROTEASE"/>
    <property type="match status" value="1"/>
</dbReference>
<name>A0ABM4VBV2_COFAR</name>
<feature type="region of interest" description="Disordered" evidence="1">
    <location>
        <begin position="79"/>
        <end position="105"/>
    </location>
</feature>
<dbReference type="Gene3D" id="2.40.70.10">
    <property type="entry name" value="Acid Proteases"/>
    <property type="match status" value="1"/>
</dbReference>
<reference evidence="3" key="1">
    <citation type="submission" date="2025-08" db="UniProtKB">
        <authorList>
            <consortium name="RefSeq"/>
        </authorList>
    </citation>
    <scope>IDENTIFICATION</scope>
    <source>
        <tissue evidence="3">Leaves</tissue>
    </source>
</reference>
<dbReference type="PANTHER" id="PTHR15503:SF42">
    <property type="entry name" value="ZINC FINGER, CCHC-TYPE, RETROTRANSPOSON GAG DOMAIN, ASPARTIC PEPTIDASE DOMAIN PROTEIN-RELATED"/>
    <property type="match status" value="1"/>
</dbReference>
<evidence type="ECO:0000313" key="3">
    <source>
        <dbReference type="RefSeq" id="XP_071917003.1"/>
    </source>
</evidence>
<dbReference type="InterPro" id="IPR001969">
    <property type="entry name" value="Aspartic_peptidase_AS"/>
</dbReference>